<comment type="caution">
    <text evidence="16">The sequence shown here is derived from an EMBL/GenBank/DDBJ whole genome shotgun (WGS) entry which is preliminary data.</text>
</comment>
<evidence type="ECO:0000256" key="5">
    <source>
        <dbReference type="ARBA" id="ARBA00022723"/>
    </source>
</evidence>
<dbReference type="SMART" id="SM00891">
    <property type="entry name" value="ERCC4"/>
    <property type="match status" value="1"/>
</dbReference>
<keyword evidence="6" id="KW-0255">Endonuclease</keyword>
<evidence type="ECO:0000256" key="4">
    <source>
        <dbReference type="ARBA" id="ARBA00022722"/>
    </source>
</evidence>
<dbReference type="InterPro" id="IPR006166">
    <property type="entry name" value="ERCC4_domain"/>
</dbReference>
<evidence type="ECO:0000256" key="6">
    <source>
        <dbReference type="ARBA" id="ARBA00022759"/>
    </source>
</evidence>
<keyword evidence="7" id="KW-0227">DNA damage</keyword>
<comment type="subcellular location">
    <subcellularLocation>
        <location evidence="2">Nucleus</location>
    </subcellularLocation>
</comment>
<reference evidence="16 17" key="1">
    <citation type="submission" date="2016-03" db="EMBL/GenBank/DDBJ databases">
        <title>The draft genome sequence of Fonsecaea nubica causative agent of cutaneous subcutaneous infection in human host.</title>
        <authorList>
            <person name="Costa F."/>
            <person name="Sybren D.H."/>
            <person name="Raittz R.T."/>
            <person name="Weiss V.A."/>
            <person name="Leao A.C."/>
            <person name="Gomes R."/>
            <person name="De Souza E.M."/>
            <person name="Pedrosa F.O."/>
            <person name="Steffens M.B."/>
            <person name="Bombassaro A."/>
            <person name="Tadra-Sfeir M.Z."/>
            <person name="Moreno L.F."/>
            <person name="Najafzadeh M.J."/>
            <person name="Felipe M.S."/>
            <person name="Teixeira M."/>
            <person name="Sun J."/>
            <person name="Xi L."/>
            <person name="Castro M.A."/>
            <person name="Vicente V.A."/>
        </authorList>
    </citation>
    <scope>NUCLEOTIDE SEQUENCE [LARGE SCALE GENOMIC DNA]</scope>
    <source>
        <strain evidence="16 17">CBS 269.64</strain>
    </source>
</reference>
<evidence type="ECO:0000256" key="9">
    <source>
        <dbReference type="ARBA" id="ARBA00022842"/>
    </source>
</evidence>
<evidence type="ECO:0000256" key="7">
    <source>
        <dbReference type="ARBA" id="ARBA00022763"/>
    </source>
</evidence>
<dbReference type="InterPro" id="IPR047521">
    <property type="entry name" value="XPF_nuclease_EME1_ascomycetes"/>
</dbReference>
<evidence type="ECO:0000256" key="12">
    <source>
        <dbReference type="ARBA" id="ARBA00023242"/>
    </source>
</evidence>
<evidence type="ECO:0000256" key="10">
    <source>
        <dbReference type="ARBA" id="ARBA00023172"/>
    </source>
</evidence>
<dbReference type="PANTHER" id="PTHR21077">
    <property type="entry name" value="EME1 PROTEIN"/>
    <property type="match status" value="1"/>
</dbReference>
<keyword evidence="11" id="KW-0234">DNA repair</keyword>
<keyword evidence="17" id="KW-1185">Reference proteome</keyword>
<dbReference type="Pfam" id="PF21292">
    <property type="entry name" value="EME1-MUS81_C"/>
    <property type="match status" value="1"/>
</dbReference>
<feature type="region of interest" description="Disordered" evidence="14">
    <location>
        <begin position="167"/>
        <end position="297"/>
    </location>
</feature>
<accession>A0A178DGH5</accession>
<feature type="region of interest" description="Disordered" evidence="14">
    <location>
        <begin position="1"/>
        <end position="24"/>
    </location>
</feature>
<dbReference type="GO" id="GO:0046872">
    <property type="term" value="F:metal ion binding"/>
    <property type="evidence" value="ECO:0007669"/>
    <property type="project" value="UniProtKB-KW"/>
</dbReference>
<keyword evidence="13" id="KW-0469">Meiosis</keyword>
<dbReference type="RefSeq" id="XP_022505325.1">
    <property type="nucleotide sequence ID" value="XM_022638360.1"/>
</dbReference>
<keyword evidence="12" id="KW-0539">Nucleus</keyword>
<proteinExistence type="inferred from homology"/>
<dbReference type="InterPro" id="IPR033310">
    <property type="entry name" value="Mms4/EME1/EME2"/>
</dbReference>
<dbReference type="PANTHER" id="PTHR21077:SF5">
    <property type="entry name" value="CROSSOVER JUNCTION ENDONUCLEASE MMS4"/>
    <property type="match status" value="1"/>
</dbReference>
<feature type="compositionally biased region" description="Basic and acidic residues" evidence="14">
    <location>
        <begin position="235"/>
        <end position="297"/>
    </location>
</feature>
<keyword evidence="10" id="KW-0233">DNA recombination</keyword>
<dbReference type="Gene3D" id="1.10.150.670">
    <property type="entry name" value="Crossover junction endonuclease EME1, DNA-binding domain"/>
    <property type="match status" value="1"/>
</dbReference>
<dbReference type="Gene3D" id="3.40.50.10130">
    <property type="match status" value="1"/>
</dbReference>
<dbReference type="GO" id="GO:0003677">
    <property type="term" value="F:DNA binding"/>
    <property type="evidence" value="ECO:0007669"/>
    <property type="project" value="InterPro"/>
</dbReference>
<dbReference type="InterPro" id="IPR042530">
    <property type="entry name" value="EME1/EME2_C"/>
</dbReference>
<evidence type="ECO:0000259" key="15">
    <source>
        <dbReference type="SMART" id="SM00891"/>
    </source>
</evidence>
<evidence type="ECO:0000256" key="3">
    <source>
        <dbReference type="ARBA" id="ARBA00005313"/>
    </source>
</evidence>
<evidence type="ECO:0000256" key="13">
    <source>
        <dbReference type="ARBA" id="ARBA00023254"/>
    </source>
</evidence>
<evidence type="ECO:0000313" key="16">
    <source>
        <dbReference type="EMBL" id="OAL40313.1"/>
    </source>
</evidence>
<keyword evidence="4" id="KW-0540">Nuclease</keyword>
<dbReference type="GO" id="GO:0048476">
    <property type="term" value="C:Holliday junction resolvase complex"/>
    <property type="evidence" value="ECO:0007669"/>
    <property type="project" value="InterPro"/>
</dbReference>
<gene>
    <name evidence="16" type="ORF">AYO20_00049</name>
</gene>
<dbReference type="GO" id="GO:0031297">
    <property type="term" value="P:replication fork processing"/>
    <property type="evidence" value="ECO:0007669"/>
    <property type="project" value="TreeGrafter"/>
</dbReference>
<dbReference type="FunFam" id="1.10.150.670:FF:000004">
    <property type="entry name" value="Crossover junction endonuclease EME1"/>
    <property type="match status" value="1"/>
</dbReference>
<protein>
    <recommendedName>
        <fullName evidence="15">ERCC4 domain-containing protein</fullName>
    </recommendedName>
</protein>
<dbReference type="GO" id="GO:0006302">
    <property type="term" value="P:double-strand break repair"/>
    <property type="evidence" value="ECO:0007669"/>
    <property type="project" value="TreeGrafter"/>
</dbReference>
<dbReference type="GeneID" id="34583476"/>
<evidence type="ECO:0000256" key="2">
    <source>
        <dbReference type="ARBA" id="ARBA00004123"/>
    </source>
</evidence>
<comment type="cofactor">
    <cofactor evidence="1">
        <name>Mg(2+)</name>
        <dbReference type="ChEBI" id="CHEBI:18420"/>
    </cofactor>
</comment>
<feature type="compositionally biased region" description="Low complexity" evidence="14">
    <location>
        <begin position="8"/>
        <end position="24"/>
    </location>
</feature>
<dbReference type="Proteomes" id="UP000185904">
    <property type="component" value="Unassembled WGS sequence"/>
</dbReference>
<name>A0A178DGH5_9EURO</name>
<sequence>MTEVIVLSSSPPKSPQASKAASRSIGTGTWLDDEIDFGIDSFELAGSIGFRIDRLSKRKRTTPGASSHLNSKRANVTYERSSSVPLVILSSDGPQAVLSFDTSVAPVSHSSEPKKNPEFFDDIIFSSSAPEPLPTAKKDAGVSWGFLSDGLEDDPLGDRQLVLSQSMEEGYDRRTSKLLATLNPESTEERRLTSKPPKAPKAKSTHPSTEVRGPKIFDDIEFSSSPVLVKSTHPPKIDQAERAVNAKDRAEEKAAAREERRALKEAEKEKKKLEREQKAKEKQKAADLAEVNKSRTNKKDATPEMILDMSSFLKDTSVGNQVEERMKNVQVDVNYVDEQFNLVEEGEKVHHGSIVTWRRKVKSMYNDEDDLWEPTSGCRIVNEKHVLIHLAAADFVGIAATSQSGSATCVVQDESQLKANLDAHVSSIRRRFGDCVPIYLIEGLRSWLRKNESAKNRAYTAAVRAQMLEADGGDSANIDPAPPQARSRKRKKAPTESLDLSVVTSDIVDDLLLHLQLAHQPILIQHTSTPADSAFQICALTQHLSTRPYRLAQLEYNLKSASFCMDSGQVRTGDDPKDTYVKMLQEVQRVTPSMAYGIVEEYRSIRKLVNGFDKHGNLMLEDVRKTVNKDGGWSDKRLGPQISKRLYKVFMGRDPSSTDGMS</sequence>
<comment type="similarity">
    <text evidence="3">Belongs to the EME1/MMS4 family.</text>
</comment>
<keyword evidence="8" id="KW-0378">Hydrolase</keyword>
<dbReference type="OrthoDB" id="343092at2759"/>
<dbReference type="GO" id="GO:0000712">
    <property type="term" value="P:resolution of meiotic recombination intermediates"/>
    <property type="evidence" value="ECO:0007669"/>
    <property type="project" value="TreeGrafter"/>
</dbReference>
<evidence type="ECO:0000256" key="14">
    <source>
        <dbReference type="SAM" id="MobiDB-lite"/>
    </source>
</evidence>
<dbReference type="GO" id="GO:0008821">
    <property type="term" value="F:crossover junction DNA endonuclease activity"/>
    <property type="evidence" value="ECO:0007669"/>
    <property type="project" value="TreeGrafter"/>
</dbReference>
<evidence type="ECO:0000313" key="17">
    <source>
        <dbReference type="Proteomes" id="UP000185904"/>
    </source>
</evidence>
<dbReference type="EMBL" id="LVCJ01000001">
    <property type="protein sequence ID" value="OAL40313.1"/>
    <property type="molecule type" value="Genomic_DNA"/>
</dbReference>
<dbReference type="GO" id="GO:0031573">
    <property type="term" value="P:mitotic intra-S DNA damage checkpoint signaling"/>
    <property type="evidence" value="ECO:0007669"/>
    <property type="project" value="TreeGrafter"/>
</dbReference>
<evidence type="ECO:0000256" key="11">
    <source>
        <dbReference type="ARBA" id="ARBA00023204"/>
    </source>
</evidence>
<dbReference type="Pfam" id="PF02732">
    <property type="entry name" value="ERCC4"/>
    <property type="match status" value="1"/>
</dbReference>
<feature type="region of interest" description="Disordered" evidence="14">
    <location>
        <begin position="472"/>
        <end position="495"/>
    </location>
</feature>
<evidence type="ECO:0000256" key="8">
    <source>
        <dbReference type="ARBA" id="ARBA00022801"/>
    </source>
</evidence>
<dbReference type="AlphaFoldDB" id="A0A178DGH5"/>
<organism evidence="16 17">
    <name type="scientific">Fonsecaea nubica</name>
    <dbReference type="NCBI Taxonomy" id="856822"/>
    <lineage>
        <taxon>Eukaryota</taxon>
        <taxon>Fungi</taxon>
        <taxon>Dikarya</taxon>
        <taxon>Ascomycota</taxon>
        <taxon>Pezizomycotina</taxon>
        <taxon>Eurotiomycetes</taxon>
        <taxon>Chaetothyriomycetidae</taxon>
        <taxon>Chaetothyriales</taxon>
        <taxon>Herpotrichiellaceae</taxon>
        <taxon>Fonsecaea</taxon>
    </lineage>
</organism>
<dbReference type="GO" id="GO:0005634">
    <property type="term" value="C:nucleus"/>
    <property type="evidence" value="ECO:0007669"/>
    <property type="project" value="UniProtKB-SubCell"/>
</dbReference>
<keyword evidence="5" id="KW-0479">Metal-binding</keyword>
<evidence type="ECO:0000256" key="1">
    <source>
        <dbReference type="ARBA" id="ARBA00001946"/>
    </source>
</evidence>
<feature type="domain" description="ERCC4" evidence="15">
    <location>
        <begin position="304"/>
        <end position="613"/>
    </location>
</feature>
<keyword evidence="9" id="KW-0460">Magnesium</keyword>
<dbReference type="CDD" id="cd20085">
    <property type="entry name" value="XPF_nuclease_Mms4"/>
    <property type="match status" value="1"/>
</dbReference>